<dbReference type="EMBL" id="BAABUK010000044">
    <property type="protein sequence ID" value="GAA5817529.1"/>
    <property type="molecule type" value="Genomic_DNA"/>
</dbReference>
<comment type="caution">
    <text evidence="2">The sequence shown here is derived from an EMBL/GenBank/DDBJ whole genome shotgun (WGS) entry which is preliminary data.</text>
</comment>
<protein>
    <submittedName>
        <fullName evidence="2">Uncharacterized protein</fullName>
    </submittedName>
</protein>
<sequence length="101" mass="11783">MSPHKKPISKKSAFNRKRKLTRDNNRSRIAKLRKLGFQEYDVSPSFTAVRSRKEDVIQEQNEEDNQVIIDLSSSEDPVKLREDLSASKRSPVPTERRMAER</sequence>
<feature type="compositionally biased region" description="Basic residues" evidence="1">
    <location>
        <begin position="1"/>
        <end position="20"/>
    </location>
</feature>
<evidence type="ECO:0000256" key="1">
    <source>
        <dbReference type="SAM" id="MobiDB-lite"/>
    </source>
</evidence>
<evidence type="ECO:0000313" key="3">
    <source>
        <dbReference type="Proteomes" id="UP001473302"/>
    </source>
</evidence>
<name>A0ABP9ZEJ8_9FUNG</name>
<keyword evidence="3" id="KW-1185">Reference proteome</keyword>
<accession>A0ABP9ZEJ8</accession>
<feature type="compositionally biased region" description="Basic and acidic residues" evidence="1">
    <location>
        <begin position="76"/>
        <end position="86"/>
    </location>
</feature>
<evidence type="ECO:0000313" key="2">
    <source>
        <dbReference type="EMBL" id="GAA5817529.1"/>
    </source>
</evidence>
<feature type="region of interest" description="Disordered" evidence="1">
    <location>
        <begin position="1"/>
        <end position="27"/>
    </location>
</feature>
<gene>
    <name evidence="2" type="ORF">MFLAVUS_011077</name>
</gene>
<proteinExistence type="predicted"/>
<dbReference type="Proteomes" id="UP001473302">
    <property type="component" value="Unassembled WGS sequence"/>
</dbReference>
<reference evidence="2 3" key="1">
    <citation type="submission" date="2024-04" db="EMBL/GenBank/DDBJ databases">
        <title>genome sequences of Mucor flavus KT1a and Helicostylum pulchrum KT1b strains isolated from the surface of a dry-aged beef.</title>
        <authorList>
            <person name="Toyotome T."/>
            <person name="Hosono M."/>
            <person name="Torimaru M."/>
            <person name="Fukuda K."/>
            <person name="Mikami N."/>
        </authorList>
    </citation>
    <scope>NUCLEOTIDE SEQUENCE [LARGE SCALE GENOMIC DNA]</scope>
    <source>
        <strain evidence="2 3">KT1a</strain>
    </source>
</reference>
<organism evidence="2 3">
    <name type="scientific">Mucor flavus</name>
    <dbReference type="NCBI Taxonomy" id="439312"/>
    <lineage>
        <taxon>Eukaryota</taxon>
        <taxon>Fungi</taxon>
        <taxon>Fungi incertae sedis</taxon>
        <taxon>Mucoromycota</taxon>
        <taxon>Mucoromycotina</taxon>
        <taxon>Mucoromycetes</taxon>
        <taxon>Mucorales</taxon>
        <taxon>Mucorineae</taxon>
        <taxon>Mucoraceae</taxon>
        <taxon>Mucor</taxon>
    </lineage>
</organism>
<feature type="region of interest" description="Disordered" evidence="1">
    <location>
        <begin position="57"/>
        <end position="101"/>
    </location>
</feature>